<feature type="domain" description="EGF-like" evidence="6">
    <location>
        <begin position="37"/>
        <end position="74"/>
    </location>
</feature>
<comment type="caution">
    <text evidence="4">Lacks conserved residue(s) required for the propagation of feature annotation.</text>
</comment>
<dbReference type="InterPro" id="IPR001881">
    <property type="entry name" value="EGF-like_Ca-bd_dom"/>
</dbReference>
<dbReference type="EMBL" id="JAHRIN010026372">
    <property type="protein sequence ID" value="MEQ2200690.1"/>
    <property type="molecule type" value="Genomic_DNA"/>
</dbReference>
<evidence type="ECO:0000313" key="8">
    <source>
        <dbReference type="Proteomes" id="UP001434883"/>
    </source>
</evidence>
<dbReference type="PROSITE" id="PS50026">
    <property type="entry name" value="EGF_3"/>
    <property type="match status" value="1"/>
</dbReference>
<dbReference type="SMART" id="SM00181">
    <property type="entry name" value="EGF"/>
    <property type="match status" value="1"/>
</dbReference>
<protein>
    <recommendedName>
        <fullName evidence="6">EGF-like domain-containing protein</fullName>
    </recommendedName>
</protein>
<dbReference type="InterPro" id="IPR051022">
    <property type="entry name" value="Notch_Cell-Fate_Det"/>
</dbReference>
<feature type="signal peptide" evidence="5">
    <location>
        <begin position="1"/>
        <end position="34"/>
    </location>
</feature>
<gene>
    <name evidence="7" type="ORF">XENOCAPTIV_001700</name>
</gene>
<keyword evidence="1 4" id="KW-0245">EGF-like domain</keyword>
<evidence type="ECO:0000256" key="4">
    <source>
        <dbReference type="PROSITE-ProRule" id="PRU00076"/>
    </source>
</evidence>
<name>A0ABV0QXY2_9TELE</name>
<comment type="caution">
    <text evidence="7">The sequence shown here is derived from an EMBL/GenBank/DDBJ whole genome shotgun (WGS) entry which is preliminary data.</text>
</comment>
<dbReference type="PANTHER" id="PTHR24049">
    <property type="entry name" value="CRUMBS FAMILY MEMBER"/>
    <property type="match status" value="1"/>
</dbReference>
<evidence type="ECO:0000256" key="2">
    <source>
        <dbReference type="ARBA" id="ARBA00022737"/>
    </source>
</evidence>
<keyword evidence="5" id="KW-0732">Signal</keyword>
<evidence type="ECO:0000256" key="3">
    <source>
        <dbReference type="ARBA" id="ARBA00023157"/>
    </source>
</evidence>
<evidence type="ECO:0000256" key="1">
    <source>
        <dbReference type="ARBA" id="ARBA00022536"/>
    </source>
</evidence>
<dbReference type="SUPFAM" id="SSF57196">
    <property type="entry name" value="EGF/Laminin"/>
    <property type="match status" value="1"/>
</dbReference>
<keyword evidence="2" id="KW-0677">Repeat</keyword>
<dbReference type="Gene3D" id="2.10.25.10">
    <property type="entry name" value="Laminin"/>
    <property type="match status" value="1"/>
</dbReference>
<evidence type="ECO:0000259" key="6">
    <source>
        <dbReference type="PROSITE" id="PS50026"/>
    </source>
</evidence>
<evidence type="ECO:0000313" key="7">
    <source>
        <dbReference type="EMBL" id="MEQ2200690.1"/>
    </source>
</evidence>
<evidence type="ECO:0000256" key="5">
    <source>
        <dbReference type="SAM" id="SignalP"/>
    </source>
</evidence>
<feature type="chain" id="PRO_5046670762" description="EGF-like domain-containing protein" evidence="5">
    <location>
        <begin position="35"/>
        <end position="203"/>
    </location>
</feature>
<accession>A0ABV0QXY2</accession>
<dbReference type="SMART" id="SM00179">
    <property type="entry name" value="EGF_CA"/>
    <property type="match status" value="1"/>
</dbReference>
<feature type="disulfide bond" evidence="4">
    <location>
        <begin position="41"/>
        <end position="51"/>
    </location>
</feature>
<dbReference type="Proteomes" id="UP001434883">
    <property type="component" value="Unassembled WGS sequence"/>
</dbReference>
<dbReference type="CDD" id="cd00054">
    <property type="entry name" value="EGF_CA"/>
    <property type="match status" value="1"/>
</dbReference>
<sequence length="203" mass="22128">MSATAGQRVEVREPRLTTALCGLLFLAGWTGLHCEDDINECLPQPCNQGICIQNDPGYGYTCFCRPGFVVSDLVFKCKRLLTTLPNQAVNTTLNLAFQRGVARHISRLSNLCTQGRNCEHNYDDCLLNPCPEAFSCVDGINKVSCLPPITDPVPLVTPSENITSGYTPRALMPSLSPSQIAELSTGMDRVVSSLKFLCVKIAM</sequence>
<reference evidence="7 8" key="1">
    <citation type="submission" date="2021-06" db="EMBL/GenBank/DDBJ databases">
        <authorList>
            <person name="Palmer J.M."/>
        </authorList>
    </citation>
    <scope>NUCLEOTIDE SEQUENCE [LARGE SCALE GENOMIC DNA]</scope>
    <source>
        <strain evidence="7 8">XC_2019</strain>
        <tissue evidence="7">Muscle</tissue>
    </source>
</reference>
<keyword evidence="8" id="KW-1185">Reference proteome</keyword>
<keyword evidence="3 4" id="KW-1015">Disulfide bond</keyword>
<organism evidence="7 8">
    <name type="scientific">Xenoophorus captivus</name>
    <dbReference type="NCBI Taxonomy" id="1517983"/>
    <lineage>
        <taxon>Eukaryota</taxon>
        <taxon>Metazoa</taxon>
        <taxon>Chordata</taxon>
        <taxon>Craniata</taxon>
        <taxon>Vertebrata</taxon>
        <taxon>Euteleostomi</taxon>
        <taxon>Actinopterygii</taxon>
        <taxon>Neopterygii</taxon>
        <taxon>Teleostei</taxon>
        <taxon>Neoteleostei</taxon>
        <taxon>Acanthomorphata</taxon>
        <taxon>Ovalentaria</taxon>
        <taxon>Atherinomorphae</taxon>
        <taxon>Cyprinodontiformes</taxon>
        <taxon>Goodeidae</taxon>
        <taxon>Xenoophorus</taxon>
    </lineage>
</organism>
<proteinExistence type="predicted"/>
<dbReference type="InterPro" id="IPR000742">
    <property type="entry name" value="EGF"/>
</dbReference>